<dbReference type="Proteomes" id="UP000053732">
    <property type="component" value="Unassembled WGS sequence"/>
</dbReference>
<evidence type="ECO:0000256" key="1">
    <source>
        <dbReference type="SAM" id="MobiDB-lite"/>
    </source>
</evidence>
<gene>
    <name evidence="2" type="ORF">PCAMFM013_S019g000002</name>
</gene>
<evidence type="ECO:0000313" key="2">
    <source>
        <dbReference type="EMBL" id="CRL26586.1"/>
    </source>
</evidence>
<protein>
    <submittedName>
        <fullName evidence="2">Str. FM013</fullName>
    </submittedName>
</protein>
<sequence length="119" mass="14025">MLPEQINLLEKLLTWPTSYSLEAEWQRQNAAVIAISQYYCHLEDRPLRRRRKRSAPTDEPDEEQTTIEGRITKTTSVSPKILQEELLLEKAGKYIRKAKKPRRCFQCYGDAQLPVHRRT</sequence>
<evidence type="ECO:0000313" key="3">
    <source>
        <dbReference type="Proteomes" id="UP000053732"/>
    </source>
</evidence>
<dbReference type="EMBL" id="HG793152">
    <property type="protein sequence ID" value="CRL26586.1"/>
    <property type="molecule type" value="Genomic_DNA"/>
</dbReference>
<feature type="region of interest" description="Disordered" evidence="1">
    <location>
        <begin position="49"/>
        <end position="74"/>
    </location>
</feature>
<dbReference type="STRING" id="1429867.A0A0G4PK83"/>
<keyword evidence="3" id="KW-1185">Reference proteome</keyword>
<accession>A0A0G4PK83</accession>
<dbReference type="AlphaFoldDB" id="A0A0G4PK83"/>
<proteinExistence type="predicted"/>
<organism evidence="2 3">
    <name type="scientific">Penicillium camemberti (strain FM 013)</name>
    <dbReference type="NCBI Taxonomy" id="1429867"/>
    <lineage>
        <taxon>Eukaryota</taxon>
        <taxon>Fungi</taxon>
        <taxon>Dikarya</taxon>
        <taxon>Ascomycota</taxon>
        <taxon>Pezizomycotina</taxon>
        <taxon>Eurotiomycetes</taxon>
        <taxon>Eurotiomycetidae</taxon>
        <taxon>Eurotiales</taxon>
        <taxon>Aspergillaceae</taxon>
        <taxon>Penicillium</taxon>
    </lineage>
</organism>
<reference evidence="2 3" key="1">
    <citation type="journal article" date="2014" name="Nat. Commun.">
        <title>Multiple recent horizontal transfers of a large genomic region in cheese making fungi.</title>
        <authorList>
            <person name="Cheeseman K."/>
            <person name="Ropars J."/>
            <person name="Renault P."/>
            <person name="Dupont J."/>
            <person name="Gouzy J."/>
            <person name="Branca A."/>
            <person name="Abraham A.L."/>
            <person name="Ceppi M."/>
            <person name="Conseiller E."/>
            <person name="Debuchy R."/>
            <person name="Malagnac F."/>
            <person name="Goarin A."/>
            <person name="Silar P."/>
            <person name="Lacoste S."/>
            <person name="Sallet E."/>
            <person name="Bensimon A."/>
            <person name="Giraud T."/>
            <person name="Brygoo Y."/>
        </authorList>
    </citation>
    <scope>NUCLEOTIDE SEQUENCE [LARGE SCALE GENOMIC DNA]</scope>
    <source>
        <strain evidence="3">FM 013</strain>
    </source>
</reference>
<name>A0A0G4PK83_PENC3</name>